<evidence type="ECO:0000259" key="1">
    <source>
        <dbReference type="PROSITE" id="PS51186"/>
    </source>
</evidence>
<dbReference type="RefSeq" id="WP_128213747.1">
    <property type="nucleotide sequence ID" value="NZ_CP025746.1"/>
</dbReference>
<dbReference type="InterPro" id="IPR013653">
    <property type="entry name" value="GCN5-like_dom"/>
</dbReference>
<dbReference type="OrthoDB" id="3185958at2"/>
<gene>
    <name evidence="2" type="ORF">C1I91_15965</name>
</gene>
<dbReference type="AlphaFoldDB" id="A0A3R5UG77"/>
<dbReference type="KEGG" id="cmah:C1I91_15965"/>
<feature type="domain" description="N-acetyltransferase" evidence="1">
    <location>
        <begin position="111"/>
        <end position="230"/>
    </location>
</feature>
<dbReference type="InterPro" id="IPR053225">
    <property type="entry name" value="Acyl-CoA_N-acyltransferase"/>
</dbReference>
<dbReference type="PANTHER" id="PTHR20958:SF6">
    <property type="entry name" value="GLYCINE N-ACYLTRANSFERASE-LIKE PROTEIN"/>
    <property type="match status" value="1"/>
</dbReference>
<dbReference type="Proteomes" id="UP000286268">
    <property type="component" value="Chromosome"/>
</dbReference>
<dbReference type="SUPFAM" id="SSF55729">
    <property type="entry name" value="Acyl-CoA N-acyltransferases (Nat)"/>
    <property type="match status" value="1"/>
</dbReference>
<sequence length="230" mass="26760">MKEKAIEYLMQNPILHIGMIEPIRRGSADILYADFDGVLIKELKSKAYMISVTSYEKGQELLNLIPKCSLIAVHQKYMVEYILNKFKLTKRFECFQTVYTGKTKREIKEELEVKPLEENQIEVILEHYDKLSMDEIKELLRNKSLFGGYKEGNLIGFIGTHLEGSMGLLEIFPQYRRLGYGEVLESYMINLLIDKGLVPFAQIEVNNEKSIGLQKKLGFTISEDRLYWIF</sequence>
<proteinExistence type="predicted"/>
<dbReference type="PROSITE" id="PS51186">
    <property type="entry name" value="GNAT"/>
    <property type="match status" value="1"/>
</dbReference>
<dbReference type="PANTHER" id="PTHR20958">
    <property type="entry name" value="GLYCINE N-ACYLTRANSFERASE-LIKE PROTEIN"/>
    <property type="match status" value="1"/>
</dbReference>
<dbReference type="Gene3D" id="3.40.630.30">
    <property type="match status" value="1"/>
</dbReference>
<organism evidence="2 3">
    <name type="scientific">Clostridium manihotivorum</name>
    <dbReference type="NCBI Taxonomy" id="2320868"/>
    <lineage>
        <taxon>Bacteria</taxon>
        <taxon>Bacillati</taxon>
        <taxon>Bacillota</taxon>
        <taxon>Clostridia</taxon>
        <taxon>Eubacteriales</taxon>
        <taxon>Clostridiaceae</taxon>
        <taxon>Clostridium</taxon>
    </lineage>
</organism>
<reference evidence="2 3" key="1">
    <citation type="submission" date="2018-01" db="EMBL/GenBank/DDBJ databases">
        <title>Genome Sequencing and Assembly of Anaerobacter polyendosporus strain CT4.</title>
        <authorList>
            <person name="Tachaapaikoon C."/>
            <person name="Sutheeworapong S."/>
            <person name="Jenjaroenpun P."/>
            <person name="Wongsurawat T."/>
            <person name="Nookeaw I."/>
            <person name="Cheawchanlertfa P."/>
            <person name="Kosugi A."/>
            <person name="Cheevadhanarak S."/>
            <person name="Ratanakhanokchai K."/>
        </authorList>
    </citation>
    <scope>NUCLEOTIDE SEQUENCE [LARGE SCALE GENOMIC DNA]</scope>
    <source>
        <strain evidence="2 3">CT4</strain>
    </source>
</reference>
<name>A0A3R5UG77_9CLOT</name>
<dbReference type="GO" id="GO:0016747">
    <property type="term" value="F:acyltransferase activity, transferring groups other than amino-acyl groups"/>
    <property type="evidence" value="ECO:0007669"/>
    <property type="project" value="InterPro"/>
</dbReference>
<dbReference type="Pfam" id="PF08445">
    <property type="entry name" value="FR47"/>
    <property type="match status" value="1"/>
</dbReference>
<protein>
    <submittedName>
        <fullName evidence="2">N-acetyltransferase</fullName>
    </submittedName>
</protein>
<keyword evidence="3" id="KW-1185">Reference proteome</keyword>
<dbReference type="InterPro" id="IPR016181">
    <property type="entry name" value="Acyl_CoA_acyltransferase"/>
</dbReference>
<evidence type="ECO:0000313" key="3">
    <source>
        <dbReference type="Proteomes" id="UP000286268"/>
    </source>
</evidence>
<dbReference type="EMBL" id="CP025746">
    <property type="protein sequence ID" value="QAA33015.1"/>
    <property type="molecule type" value="Genomic_DNA"/>
</dbReference>
<keyword evidence="2" id="KW-0808">Transferase</keyword>
<dbReference type="InterPro" id="IPR000182">
    <property type="entry name" value="GNAT_dom"/>
</dbReference>
<accession>A0A3R5UG77</accession>
<evidence type="ECO:0000313" key="2">
    <source>
        <dbReference type="EMBL" id="QAA33015.1"/>
    </source>
</evidence>